<proteinExistence type="inferred from homology"/>
<dbReference type="InterPro" id="IPR026893">
    <property type="entry name" value="Tyr/Ser_Pase_IphP-type"/>
</dbReference>
<dbReference type="SUPFAM" id="SSF52799">
    <property type="entry name" value="(Phosphotyrosine protein) phosphatases II"/>
    <property type="match status" value="1"/>
</dbReference>
<evidence type="ECO:0000313" key="4">
    <source>
        <dbReference type="Proteomes" id="UP000724149"/>
    </source>
</evidence>
<keyword evidence="4" id="KW-1185">Reference proteome</keyword>
<dbReference type="InterPro" id="IPR029021">
    <property type="entry name" value="Prot-tyrosine_phosphatase-like"/>
</dbReference>
<evidence type="ECO:0000256" key="1">
    <source>
        <dbReference type="ARBA" id="ARBA00009580"/>
    </source>
</evidence>
<reference evidence="3 4" key="1">
    <citation type="journal article" date="2021" name="Sci. Rep.">
        <title>The distribution of antibiotic resistance genes in chicken gut microbiota commensals.</title>
        <authorList>
            <person name="Juricova H."/>
            <person name="Matiasovicova J."/>
            <person name="Kubasova T."/>
            <person name="Cejkova D."/>
            <person name="Rychlik I."/>
        </authorList>
    </citation>
    <scope>NUCLEOTIDE SEQUENCE [LARGE SCALE GENOMIC DNA]</scope>
    <source>
        <strain evidence="3 4">An564</strain>
    </source>
</reference>
<dbReference type="Proteomes" id="UP000724149">
    <property type="component" value="Unassembled WGS sequence"/>
</dbReference>
<evidence type="ECO:0000313" key="3">
    <source>
        <dbReference type="EMBL" id="MBM6923824.1"/>
    </source>
</evidence>
<sequence>MNGLRRINLEQAINVRDLGGYPTPDGCTPYGRFIRADNMVGLTEADLGNLYQAGVRTVIDLRTPGERERQPGSFENWRDVRVAPCSLLGESLDSFTGFMRSLGENYSEMIVRDRDHYRDLFEIILSENQRGGILFHCTAGKDRTGVTAALLLGLAGCEDADIVADYALTDIYLRPKVKLFLQHNPNADPALFRAPMESMDRFTAFVREEFGSARGYLKSLGFSDEDLDQVWNPRR</sequence>
<dbReference type="PROSITE" id="PS50056">
    <property type="entry name" value="TYR_PHOSPHATASE_2"/>
    <property type="match status" value="1"/>
</dbReference>
<dbReference type="PROSITE" id="PS00383">
    <property type="entry name" value="TYR_PHOSPHATASE_1"/>
    <property type="match status" value="1"/>
</dbReference>
<name>A0ABS2GQ48_9FIRM</name>
<gene>
    <name evidence="3" type="ORF">H9X81_09015</name>
</gene>
<comment type="caution">
    <text evidence="3">The sequence shown here is derived from an EMBL/GenBank/DDBJ whole genome shotgun (WGS) entry which is preliminary data.</text>
</comment>
<protein>
    <submittedName>
        <fullName evidence="3">Tyrosine-protein phosphatase</fullName>
    </submittedName>
</protein>
<dbReference type="Gene3D" id="3.90.190.10">
    <property type="entry name" value="Protein tyrosine phosphatase superfamily"/>
    <property type="match status" value="1"/>
</dbReference>
<dbReference type="EMBL" id="JACSNR010000008">
    <property type="protein sequence ID" value="MBM6923824.1"/>
    <property type="molecule type" value="Genomic_DNA"/>
</dbReference>
<evidence type="ECO:0000259" key="2">
    <source>
        <dbReference type="PROSITE" id="PS50056"/>
    </source>
</evidence>
<dbReference type="InterPro" id="IPR016130">
    <property type="entry name" value="Tyr_Pase_AS"/>
</dbReference>
<dbReference type="PANTHER" id="PTHR31126:SF1">
    <property type="entry name" value="TYROSINE SPECIFIC PROTEIN PHOSPHATASES DOMAIN-CONTAINING PROTEIN"/>
    <property type="match status" value="1"/>
</dbReference>
<accession>A0ABS2GQ48</accession>
<dbReference type="Pfam" id="PF13350">
    <property type="entry name" value="Y_phosphatase3"/>
    <property type="match status" value="1"/>
</dbReference>
<dbReference type="RefSeq" id="WP_204721407.1">
    <property type="nucleotide sequence ID" value="NZ_JACSNR010000008.1"/>
</dbReference>
<feature type="domain" description="Tyrosine specific protein phosphatases" evidence="2">
    <location>
        <begin position="115"/>
        <end position="152"/>
    </location>
</feature>
<comment type="similarity">
    <text evidence="1">Belongs to the protein-tyrosine phosphatase family.</text>
</comment>
<organism evidence="3 4">
    <name type="scientific">Hydrogenoanaerobacterium saccharovorans</name>
    <dbReference type="NCBI Taxonomy" id="474960"/>
    <lineage>
        <taxon>Bacteria</taxon>
        <taxon>Bacillati</taxon>
        <taxon>Bacillota</taxon>
        <taxon>Clostridia</taxon>
        <taxon>Eubacteriales</taxon>
        <taxon>Oscillospiraceae</taxon>
        <taxon>Hydrogenoanaerobacterium</taxon>
    </lineage>
</organism>
<dbReference type="PANTHER" id="PTHR31126">
    <property type="entry name" value="TYROSINE-PROTEIN PHOSPHATASE"/>
    <property type="match status" value="1"/>
</dbReference>
<dbReference type="InterPro" id="IPR000387">
    <property type="entry name" value="Tyr_Pase_dom"/>
</dbReference>